<organism evidence="1">
    <name type="scientific">Amphimedon queenslandica</name>
    <name type="common">Sponge</name>
    <dbReference type="NCBI Taxonomy" id="400682"/>
    <lineage>
        <taxon>Eukaryota</taxon>
        <taxon>Metazoa</taxon>
        <taxon>Porifera</taxon>
        <taxon>Demospongiae</taxon>
        <taxon>Heteroscleromorpha</taxon>
        <taxon>Haplosclerida</taxon>
        <taxon>Niphatidae</taxon>
        <taxon>Amphimedon</taxon>
    </lineage>
</organism>
<dbReference type="InParanoid" id="A0A1X7TKF1"/>
<sequence>LEDFITELKQFLMEQRVIKKTNIKKEKRLLCPQSQAIEKFLSSQDVTKVVDQISRKRKLDTDDERKILKAYLLRRKDSFLETLLDPEEDEDDEETIDQAREVFGIPSIKPILKIDQADVGVPRLLIDDGMEVAAKTDRVTWSAEEREALKTLFRSTPRQFNGKKPPVGYISTVLKENKHTDAGKLLISKPGLTAKKIQDNVLRLISKN</sequence>
<accession>A0A1X7TKF1</accession>
<dbReference type="AlphaFoldDB" id="A0A1X7TKF1"/>
<proteinExistence type="predicted"/>
<evidence type="ECO:0000313" key="1">
    <source>
        <dbReference type="EnsemblMetazoa" id="Aqu2.1.15067_001"/>
    </source>
</evidence>
<dbReference type="EnsemblMetazoa" id="Aqu2.1.15067_001">
    <property type="protein sequence ID" value="Aqu2.1.15067_001"/>
    <property type="gene ID" value="Aqu2.1.15067"/>
</dbReference>
<name>A0A1X7TKF1_AMPQE</name>
<protein>
    <submittedName>
        <fullName evidence="1">Uncharacterized protein</fullName>
    </submittedName>
</protein>
<reference evidence="1" key="1">
    <citation type="submission" date="2017-05" db="UniProtKB">
        <authorList>
            <consortium name="EnsemblMetazoa"/>
        </authorList>
    </citation>
    <scope>IDENTIFICATION</scope>
</reference>